<dbReference type="RefSeq" id="WP_096421423.1">
    <property type="nucleotide sequence ID" value="NZ_AP018338.1"/>
</dbReference>
<dbReference type="Gene3D" id="3.40.50.2020">
    <property type="match status" value="1"/>
</dbReference>
<dbReference type="InterPro" id="IPR051910">
    <property type="entry name" value="ComF/GntX_DNA_util-trans"/>
</dbReference>
<dbReference type="PANTHER" id="PTHR47505">
    <property type="entry name" value="DNA UTILIZATION PROTEIN YHGH"/>
    <property type="match status" value="1"/>
</dbReference>
<evidence type="ECO:0000256" key="1">
    <source>
        <dbReference type="ARBA" id="ARBA00008007"/>
    </source>
</evidence>
<sequence>MNCLLCGQTTKCELTFSSLFLLKDDCSYLCLACASSFEKIGEKYCPNCMKTGVSTQCQDCKLWCKEGVQVDHKAIFTYNQAMKDFFSQYKFDGDFLLRKVFASVLAEELKQYRGYQFVIIPLSPERLLERGFNQVEGLVEAAGFSFKDILGKREESASSSKSRLERLTTEIPFFIKNGISLPKKKILLIDDIYTTGATVNRVKRLLEEAGALEVKTFSLVR</sequence>
<dbReference type="CDD" id="cd06223">
    <property type="entry name" value="PRTases_typeI"/>
    <property type="match status" value="1"/>
</dbReference>
<dbReference type="SUPFAM" id="SSF53271">
    <property type="entry name" value="PRTase-like"/>
    <property type="match status" value="1"/>
</dbReference>
<gene>
    <name evidence="3" type="ORF">STO1_000330</name>
</gene>
<dbReference type="InterPro" id="IPR029057">
    <property type="entry name" value="PRTase-like"/>
</dbReference>
<organism evidence="3 4">
    <name type="scientific">Streptococcus oralis subsp. tigurinus</name>
    <dbReference type="NCBI Taxonomy" id="1077464"/>
    <lineage>
        <taxon>Bacteria</taxon>
        <taxon>Bacillati</taxon>
        <taxon>Bacillota</taxon>
        <taxon>Bacilli</taxon>
        <taxon>Lactobacillales</taxon>
        <taxon>Streptococcaceae</taxon>
        <taxon>Streptococcus</taxon>
    </lineage>
</organism>
<feature type="domain" description="Phosphoribosyltransferase" evidence="2">
    <location>
        <begin position="158"/>
        <end position="220"/>
    </location>
</feature>
<dbReference type="Proteomes" id="UP000218665">
    <property type="component" value="Chromosome"/>
</dbReference>
<dbReference type="AlphaFoldDB" id="A0A223ZRM5"/>
<evidence type="ECO:0000259" key="2">
    <source>
        <dbReference type="Pfam" id="PF00156"/>
    </source>
</evidence>
<dbReference type="InterPro" id="IPR000836">
    <property type="entry name" value="PRTase_dom"/>
</dbReference>
<dbReference type="Pfam" id="PF00156">
    <property type="entry name" value="Pribosyltran"/>
    <property type="match status" value="1"/>
</dbReference>
<evidence type="ECO:0000313" key="4">
    <source>
        <dbReference type="Proteomes" id="UP000218665"/>
    </source>
</evidence>
<evidence type="ECO:0000313" key="3">
    <source>
        <dbReference type="EMBL" id="BBA07637.1"/>
    </source>
</evidence>
<dbReference type="EMBL" id="AP018338">
    <property type="protein sequence ID" value="BBA07637.1"/>
    <property type="molecule type" value="Genomic_DNA"/>
</dbReference>
<proteinExistence type="inferred from homology"/>
<accession>A0A223ZRM5</accession>
<comment type="similarity">
    <text evidence="1">Belongs to the ComF/GntX family.</text>
</comment>
<dbReference type="PANTHER" id="PTHR47505:SF1">
    <property type="entry name" value="DNA UTILIZATION PROTEIN YHGH"/>
    <property type="match status" value="1"/>
</dbReference>
<name>A0A223ZRM5_STROR</name>
<reference evidence="3 4" key="1">
    <citation type="submission" date="2017-07" db="EMBL/GenBank/DDBJ databases">
        <title>Whole genome sequence of Streptococcus tigurinus, strain osk_001, isolated from post-mortem material.</title>
        <authorList>
            <person name="Yoshizawa H."/>
            <person name="Motooka D."/>
            <person name="Katada R."/>
            <person name="Matsumoto Y."/>
            <person name="Nakamura S."/>
            <person name="Morii E."/>
            <person name="Iida T."/>
            <person name="Matsumoto H."/>
        </authorList>
    </citation>
    <scope>NUCLEOTIDE SEQUENCE [LARGE SCALE GENOMIC DNA]</scope>
    <source>
        <strain evidence="4">osk_001</strain>
    </source>
</reference>
<protein>
    <submittedName>
        <fullName evidence="3">ComF family protein</fullName>
    </submittedName>
</protein>